<evidence type="ECO:0000256" key="1">
    <source>
        <dbReference type="ARBA" id="ARBA00006545"/>
    </source>
</evidence>
<feature type="compositionally biased region" description="Basic residues" evidence="2">
    <location>
        <begin position="401"/>
        <end position="413"/>
    </location>
</feature>
<feature type="compositionally biased region" description="Low complexity" evidence="2">
    <location>
        <begin position="1770"/>
        <end position="1785"/>
    </location>
</feature>
<feature type="region of interest" description="Disordered" evidence="2">
    <location>
        <begin position="1190"/>
        <end position="1212"/>
    </location>
</feature>
<dbReference type="GO" id="GO:0045053">
    <property type="term" value="P:protein retention in Golgi apparatus"/>
    <property type="evidence" value="ECO:0007669"/>
    <property type="project" value="TreeGrafter"/>
</dbReference>
<feature type="compositionally biased region" description="Basic and acidic residues" evidence="2">
    <location>
        <begin position="310"/>
        <end position="321"/>
    </location>
</feature>
<feature type="region of interest" description="Disordered" evidence="2">
    <location>
        <begin position="1234"/>
        <end position="1314"/>
    </location>
</feature>
<feature type="compositionally biased region" description="Low complexity" evidence="2">
    <location>
        <begin position="1099"/>
        <end position="1109"/>
    </location>
</feature>
<gene>
    <name evidence="3" type="ORF">Agub_g6998</name>
</gene>
<name>A0AAD3DTK0_9CHLO</name>
<dbReference type="InterPro" id="IPR026847">
    <property type="entry name" value="VPS13"/>
</dbReference>
<evidence type="ECO:0000256" key="2">
    <source>
        <dbReference type="SAM" id="MobiDB-lite"/>
    </source>
</evidence>
<comment type="caution">
    <text evidence="3">The sequence shown here is derived from an EMBL/GenBank/DDBJ whole genome shotgun (WGS) entry which is preliminary data.</text>
</comment>
<feature type="region of interest" description="Disordered" evidence="2">
    <location>
        <begin position="750"/>
        <end position="781"/>
    </location>
</feature>
<feature type="region of interest" description="Disordered" evidence="2">
    <location>
        <begin position="1737"/>
        <end position="1789"/>
    </location>
</feature>
<feature type="compositionally biased region" description="Low complexity" evidence="2">
    <location>
        <begin position="1670"/>
        <end position="1686"/>
    </location>
</feature>
<protein>
    <submittedName>
        <fullName evidence="3">Uncharacterized protein</fullName>
    </submittedName>
</protein>
<feature type="region of interest" description="Disordered" evidence="2">
    <location>
        <begin position="395"/>
        <end position="434"/>
    </location>
</feature>
<comment type="similarity">
    <text evidence="1">Belongs to the VPS13 family.</text>
</comment>
<feature type="region of interest" description="Disordered" evidence="2">
    <location>
        <begin position="310"/>
        <end position="332"/>
    </location>
</feature>
<dbReference type="EMBL" id="BMAR01000010">
    <property type="protein sequence ID" value="GFR45601.1"/>
    <property type="molecule type" value="Genomic_DNA"/>
</dbReference>
<feature type="compositionally biased region" description="Low complexity" evidence="2">
    <location>
        <begin position="1143"/>
        <end position="1160"/>
    </location>
</feature>
<feature type="compositionally biased region" description="Low complexity" evidence="2">
    <location>
        <begin position="1627"/>
        <end position="1636"/>
    </location>
</feature>
<dbReference type="GO" id="GO:0006623">
    <property type="term" value="P:protein targeting to vacuole"/>
    <property type="evidence" value="ECO:0007669"/>
    <property type="project" value="TreeGrafter"/>
</dbReference>
<feature type="region of interest" description="Disordered" evidence="2">
    <location>
        <begin position="568"/>
        <end position="588"/>
    </location>
</feature>
<organism evidence="3 4">
    <name type="scientific">Astrephomene gubernaculifera</name>
    <dbReference type="NCBI Taxonomy" id="47775"/>
    <lineage>
        <taxon>Eukaryota</taxon>
        <taxon>Viridiplantae</taxon>
        <taxon>Chlorophyta</taxon>
        <taxon>core chlorophytes</taxon>
        <taxon>Chlorophyceae</taxon>
        <taxon>CS clade</taxon>
        <taxon>Chlamydomonadales</taxon>
        <taxon>Astrephomenaceae</taxon>
        <taxon>Astrephomene</taxon>
    </lineage>
</organism>
<feature type="compositionally biased region" description="Polar residues" evidence="2">
    <location>
        <begin position="1749"/>
        <end position="1769"/>
    </location>
</feature>
<feature type="region of interest" description="Disordered" evidence="2">
    <location>
        <begin position="66"/>
        <end position="168"/>
    </location>
</feature>
<feature type="non-terminal residue" evidence="3">
    <location>
        <position position="1"/>
    </location>
</feature>
<keyword evidence="4" id="KW-1185">Reference proteome</keyword>
<feature type="compositionally biased region" description="Low complexity" evidence="2">
    <location>
        <begin position="149"/>
        <end position="164"/>
    </location>
</feature>
<feature type="compositionally biased region" description="Low complexity" evidence="2">
    <location>
        <begin position="760"/>
        <end position="776"/>
    </location>
</feature>
<feature type="compositionally biased region" description="Gly residues" evidence="2">
    <location>
        <begin position="1192"/>
        <end position="1206"/>
    </location>
</feature>
<feature type="compositionally biased region" description="Low complexity" evidence="2">
    <location>
        <begin position="1938"/>
        <end position="1948"/>
    </location>
</feature>
<feature type="region of interest" description="Disordered" evidence="2">
    <location>
        <begin position="983"/>
        <end position="1021"/>
    </location>
</feature>
<feature type="compositionally biased region" description="Polar residues" evidence="2">
    <location>
        <begin position="1009"/>
        <end position="1018"/>
    </location>
</feature>
<feature type="region of interest" description="Disordered" evidence="2">
    <location>
        <begin position="1611"/>
        <end position="1687"/>
    </location>
</feature>
<feature type="compositionally biased region" description="Polar residues" evidence="2">
    <location>
        <begin position="127"/>
        <end position="139"/>
    </location>
</feature>
<reference evidence="3 4" key="1">
    <citation type="journal article" date="2021" name="Sci. Rep.">
        <title>Genome sequencing of the multicellular alga Astrephomene provides insights into convergent evolution of germ-soma differentiation.</title>
        <authorList>
            <person name="Yamashita S."/>
            <person name="Yamamoto K."/>
            <person name="Matsuzaki R."/>
            <person name="Suzuki S."/>
            <person name="Yamaguchi H."/>
            <person name="Hirooka S."/>
            <person name="Minakuchi Y."/>
            <person name="Miyagishima S."/>
            <person name="Kawachi M."/>
            <person name="Toyoda A."/>
            <person name="Nozaki H."/>
        </authorList>
    </citation>
    <scope>NUCLEOTIDE SEQUENCE [LARGE SCALE GENOMIC DNA]</scope>
    <source>
        <strain evidence="3 4">NIES-4017</strain>
    </source>
</reference>
<proteinExistence type="inferred from homology"/>
<feature type="region of interest" description="Disordered" evidence="2">
    <location>
        <begin position="1084"/>
        <end position="1160"/>
    </location>
</feature>
<evidence type="ECO:0000313" key="4">
    <source>
        <dbReference type="Proteomes" id="UP001054857"/>
    </source>
</evidence>
<accession>A0AAD3DTK0</accession>
<feature type="region of interest" description="Disordered" evidence="2">
    <location>
        <begin position="801"/>
        <end position="824"/>
    </location>
</feature>
<feature type="compositionally biased region" description="Low complexity" evidence="2">
    <location>
        <begin position="801"/>
        <end position="813"/>
    </location>
</feature>
<feature type="region of interest" description="Disordered" evidence="2">
    <location>
        <begin position="1931"/>
        <end position="1996"/>
    </location>
</feature>
<dbReference type="Proteomes" id="UP001054857">
    <property type="component" value="Unassembled WGS sequence"/>
</dbReference>
<sequence>MVQLADDLAVWTKRNRYGRFRPPGWCTIAQRLQRAREHSVAASVASTTAAATGSVTVGGSAVHGMGPNGMPALHRSSSDPGRLHKGASGLGASQQGAHEENAGRRGHRHASTLFTGSPEECYGQLVDPSSSSLDNQSGGTAAPADEEAGGTARRSSSSGGNSDSDGQRRVYDSTLATTTAAAAASDATATATRSAPGKWTLVWRYAVRAVLHDIRERRGTHSLRDYLRYKRQYTRLHRRKLEHLRQSESASGARGASICPVTAAATAAAGAISSAPPLSDAEQVELQRLEADLAVSDILTFRQLTERALEEEHERERERGRAAQGDSSAPTEHRSWLAWGLSGVSGFFLYGGGAKAAAPQVPPALLTEAELAELYQLLQGTSLQAVVAAGAPQEMSLAGGHHPHHHHHHHQHHQQQQLLQHRGSVSGAAGSASAAPATTGMPLLVQLRFLHVTLDVKGPSGSGMPNSKVGGSWGGAATAGAAPAPPAPAAAPTLLSLGLGSVAVAVESDGTHAAVQSSIGTIHMYDMCTDPGVAECILMQAELDPDYSGAHAAGVGSAANGGAAAAAASGVAGGSSSPGADASIRHRRRTTHGSWASLSQLLAVTSRSSGLHASMSTDSLDADVGHWAMGASQTHAVQSMAAGEAWHCGSPVVVLSKAAAGCDADGESGLLDVHVRPLRLLYRPQCFAAVAAAMAVDSTASLEHHTMHAVAAFACRDARLLARLQHLGCTAPSQRLRIQVEGLEVVMPAEGGQEQPTGTAAAAASSSRMGSAGSASNTRPAVTPGHLTIALYDVQLSSLAEPSPSTTPASLSPPLSPPLAVRHSEVPPPAAAAAASAAAAADVLAAPSISIGILRRLEHLLQRRLHPSSTAADLAAVAAEASTASAAAAAAAAVAEGAPGSPATAITTITTTTTMSSSSTLSLGMPCSVDGIERLVLYDHMRFAVGAVHVSYQLPAVQSTASQHTAAAAATAAATAPGYTSYGAPGSQGRQPTTYQRAAAAPVSERGWHSQSGCSQDQPKGGCKLLLPPSLRLHGVLSRSRLPQDADVPATAIRLGLSGLSCRLHSSQVADIQQLISALSPSSAPAAQAPLSNGSPVGAAATASPATTPSMPPPMPFRISMDSPSNGISPAGAHAGPGTHQRSAAASAPPTPSNATAAAAAAGAAAPPASASTGLRRGFSLSLSRAARRASCGGGGAATGGEGSGAAGVSAAPVERTRSGTLMAAAGLSNEAAAGNADDDGVQSAAPVLSAPPPPPPRSRFFLLSQTSAPAGGSSAFARVQERDEDAGERDNAQPQQQEQQQDEQRNVAGAPPAAAEASSLLRLPLLPQTTGVQLFVEPFEITYVLDHTEDGGALATDGCGGAAEACMGETAATNSERSGRGGGGCRTICIRTAHRADLTLSTCSDGSATQRMQLSVSLRGLSVQTGDACDGSTGGGSGGGASFLLALPHIVSATSITASLAKTHTGSVSVCGAVSGLRLLGPVSHPGHFVLSNGADRDEAGVAVRYWSAGAEPPPDPATAAAEAAAYVAAGWWQRAAHPQSRQGYQRRGGDGGADVTAAAAGDRVAAAGEAAAAAFKAAGGSSGSGSGGLELRVSDVALGMGLLVSLAGGGGSGGADERAEKQPRPRSQSQSQSQRPRESDPAAPDGARQTGLPSPASASSSGSGGGAEAAHSEPAAAATAADTPATPPPLQLSVALHNCAILAVAPSRTPFATASGAGHLACHALLSLEHLSLNSEQQGAHDDGKRQQQPQHMQRTSPRGVNRSSIHANGADGAAAPTAAEGDAAAEEEEVAEVLRSVVPAAPGYAGVLRGLLLYMADNPDSAYLSPVLLLPELRARYSPAAAAGAGRGTARTSVVGSEKDAGVGLGLGGAEEASVDDVDGAAGTAEPQQQRQRQQAMSLSVELARLEACLQPQQAGVICALLSDLSPDQSREATPPLQQPLQQQPRGGYASPLPSPVHMSGVAGPSNGAAMHGVPVDGREDDDEGVRSTSDDEEAGIFGLPRLSVSVDLGLLTALLGSDTLSEEATALYWRDVSLSYDYARRDVTCGLSWQELTLASVGARLDPGQLAGQVKNGRQPPAEGLATAT</sequence>
<dbReference type="PANTHER" id="PTHR16166">
    <property type="entry name" value="VACUOLAR PROTEIN SORTING-ASSOCIATED PROTEIN VPS13"/>
    <property type="match status" value="1"/>
</dbReference>
<evidence type="ECO:0000313" key="3">
    <source>
        <dbReference type="EMBL" id="GFR45601.1"/>
    </source>
</evidence>
<feature type="compositionally biased region" description="Low complexity" evidence="2">
    <location>
        <begin position="86"/>
        <end position="96"/>
    </location>
</feature>
<feature type="region of interest" description="Disordered" evidence="2">
    <location>
        <begin position="2070"/>
        <end position="2089"/>
    </location>
</feature>
<dbReference type="PANTHER" id="PTHR16166:SF93">
    <property type="entry name" value="INTERMEMBRANE LIPID TRANSFER PROTEIN VPS13"/>
    <property type="match status" value="1"/>
</dbReference>
<feature type="compositionally biased region" description="Low complexity" evidence="2">
    <location>
        <begin position="414"/>
        <end position="434"/>
    </location>
</feature>
<feature type="compositionally biased region" description="Low complexity" evidence="2">
    <location>
        <begin position="568"/>
        <end position="582"/>
    </location>
</feature>